<comment type="caution">
    <text evidence="2">The sequence shown here is derived from an EMBL/GenBank/DDBJ whole genome shotgun (WGS) entry which is preliminary data.</text>
</comment>
<dbReference type="Proteomes" id="UP000693981">
    <property type="component" value="Unassembled WGS sequence"/>
</dbReference>
<feature type="compositionally biased region" description="Polar residues" evidence="1">
    <location>
        <begin position="1"/>
        <end position="17"/>
    </location>
</feature>
<name>A0A8T1VB38_9STRA</name>
<protein>
    <submittedName>
        <fullName evidence="2">Uncharacterized protein</fullName>
    </submittedName>
</protein>
<keyword evidence="3" id="KW-1185">Reference proteome</keyword>
<dbReference type="EMBL" id="JAGDFL010001278">
    <property type="protein sequence ID" value="KAG7376764.1"/>
    <property type="molecule type" value="Genomic_DNA"/>
</dbReference>
<accession>A0A8T1VB38</accession>
<evidence type="ECO:0000313" key="3">
    <source>
        <dbReference type="Proteomes" id="UP000693981"/>
    </source>
</evidence>
<reference evidence="2" key="1">
    <citation type="submission" date="2021-02" db="EMBL/GenBank/DDBJ databases">
        <authorList>
            <person name="Palmer J.M."/>
        </authorList>
    </citation>
    <scope>NUCLEOTIDE SEQUENCE</scope>
    <source>
        <strain evidence="2">SCRP23</strain>
    </source>
</reference>
<evidence type="ECO:0000313" key="2">
    <source>
        <dbReference type="EMBL" id="KAG7376764.1"/>
    </source>
</evidence>
<feature type="region of interest" description="Disordered" evidence="1">
    <location>
        <begin position="1"/>
        <end position="65"/>
    </location>
</feature>
<evidence type="ECO:0000256" key="1">
    <source>
        <dbReference type="SAM" id="MobiDB-lite"/>
    </source>
</evidence>
<gene>
    <name evidence="2" type="ORF">PHYBOEH_001307</name>
</gene>
<sequence>MNEVTANAESGPATSQDGLEDDNKKAGNRSPERCAKPGTKRVSSGTEVLRDETPSSVDDGLDEECPPEWQLLEERLANERASETSEERNAIIAARQHVKFPVLAVSRKLYRSWDNLQRVVKAYQNQ</sequence>
<dbReference type="AlphaFoldDB" id="A0A8T1VB38"/>
<feature type="compositionally biased region" description="Basic and acidic residues" evidence="1">
    <location>
        <begin position="21"/>
        <end position="35"/>
    </location>
</feature>
<organism evidence="2 3">
    <name type="scientific">Phytophthora boehmeriae</name>
    <dbReference type="NCBI Taxonomy" id="109152"/>
    <lineage>
        <taxon>Eukaryota</taxon>
        <taxon>Sar</taxon>
        <taxon>Stramenopiles</taxon>
        <taxon>Oomycota</taxon>
        <taxon>Peronosporomycetes</taxon>
        <taxon>Peronosporales</taxon>
        <taxon>Peronosporaceae</taxon>
        <taxon>Phytophthora</taxon>
    </lineage>
</organism>
<proteinExistence type="predicted"/>